<evidence type="ECO:0000256" key="7">
    <source>
        <dbReference type="ARBA" id="ARBA00023065"/>
    </source>
</evidence>
<protein>
    <submittedName>
        <fullName evidence="12">Outer membrane porin protein 32</fullName>
    </submittedName>
</protein>
<proteinExistence type="predicted"/>
<reference evidence="12" key="1">
    <citation type="submission" date="2016-10" db="EMBL/GenBank/DDBJ databases">
        <title>Sequence of Gallionella enrichment culture.</title>
        <authorList>
            <person name="Poehlein A."/>
            <person name="Muehling M."/>
            <person name="Daniel R."/>
        </authorList>
    </citation>
    <scope>NUCLEOTIDE SEQUENCE</scope>
</reference>
<dbReference type="Pfam" id="PF13609">
    <property type="entry name" value="Porin_4"/>
    <property type="match status" value="1"/>
</dbReference>
<evidence type="ECO:0000256" key="4">
    <source>
        <dbReference type="ARBA" id="ARBA00022452"/>
    </source>
</evidence>
<dbReference type="AlphaFoldDB" id="A0A1J5R9V0"/>
<dbReference type="InterPro" id="IPR050298">
    <property type="entry name" value="Gram-neg_bact_OMP"/>
</dbReference>
<dbReference type="PRINTS" id="PR00184">
    <property type="entry name" value="NEISSPPORIN"/>
</dbReference>
<evidence type="ECO:0000256" key="8">
    <source>
        <dbReference type="ARBA" id="ARBA00023114"/>
    </source>
</evidence>
<dbReference type="EMBL" id="MLJW01000356">
    <property type="protein sequence ID" value="OIQ88815.1"/>
    <property type="molecule type" value="Genomic_DNA"/>
</dbReference>
<dbReference type="GO" id="GO:0015288">
    <property type="term" value="F:porin activity"/>
    <property type="evidence" value="ECO:0007669"/>
    <property type="project" value="UniProtKB-KW"/>
</dbReference>
<dbReference type="CDD" id="cd00342">
    <property type="entry name" value="gram_neg_porins"/>
    <property type="match status" value="1"/>
</dbReference>
<evidence type="ECO:0000256" key="6">
    <source>
        <dbReference type="ARBA" id="ARBA00022729"/>
    </source>
</evidence>
<keyword evidence="7" id="KW-0406">Ion transport</keyword>
<name>A0A1J5R9V0_9ZZZZ</name>
<evidence type="ECO:0000256" key="5">
    <source>
        <dbReference type="ARBA" id="ARBA00022692"/>
    </source>
</evidence>
<evidence type="ECO:0000256" key="1">
    <source>
        <dbReference type="ARBA" id="ARBA00004141"/>
    </source>
</evidence>
<evidence type="ECO:0000256" key="9">
    <source>
        <dbReference type="ARBA" id="ARBA00023136"/>
    </source>
</evidence>
<evidence type="ECO:0000256" key="10">
    <source>
        <dbReference type="ARBA" id="ARBA00023237"/>
    </source>
</evidence>
<dbReference type="InterPro" id="IPR023614">
    <property type="entry name" value="Porin_dom_sf"/>
</dbReference>
<keyword evidence="8" id="KW-0626">Porin</keyword>
<comment type="subunit">
    <text evidence="2">Homotrimer.</text>
</comment>
<dbReference type="GO" id="GO:0006811">
    <property type="term" value="P:monoatomic ion transport"/>
    <property type="evidence" value="ECO:0007669"/>
    <property type="project" value="UniProtKB-KW"/>
</dbReference>
<dbReference type="InterPro" id="IPR002299">
    <property type="entry name" value="Porin_Neis"/>
</dbReference>
<evidence type="ECO:0000256" key="3">
    <source>
        <dbReference type="ARBA" id="ARBA00022448"/>
    </source>
</evidence>
<dbReference type="PANTHER" id="PTHR34501:SF9">
    <property type="entry name" value="MAJOR OUTER MEMBRANE PROTEIN P.IA"/>
    <property type="match status" value="1"/>
</dbReference>
<comment type="subcellular location">
    <subcellularLocation>
        <location evidence="1">Membrane</location>
        <topology evidence="1">Multi-pass membrane protein</topology>
    </subcellularLocation>
</comment>
<sequence>MKKSLIALAVFGMFTGAALADGNSVTLYGKIDAGVTHVTGISDGTATGTTSSTGLSSGITGGNRIGVKGTEDLGGGLKVLFDAETGFCGTGLSQDQKVGGANAQTFCTGGGFMQRQAYVGLTGDFGTVLAGRQYTAIFGAEATLDPFGSGYTGQAFNLSPLDKTYGLYRADQALAYVTPNLSGFTGTAAYVFSAGGTVAQATNPGTSNVPRAFDLKGEYANGPIYAVLDYAEVKNDRYTFNPTTGVNDGKVKLWLAGATYDFGVAKVAAMYENTKQDYVAGNQKMWMLGTTVPVGAGSIMASYVNFKGDVANSTAKQYAVGYTYSLSKQTSVYTSYAHISNDANTAFTTGTATDGFTGVAGQGSSGFALGMVHNF</sequence>
<keyword evidence="5" id="KW-0812">Transmembrane</keyword>
<comment type="caution">
    <text evidence="12">The sequence shown here is derived from an EMBL/GenBank/DDBJ whole genome shotgun (WGS) entry which is preliminary data.</text>
</comment>
<evidence type="ECO:0000313" key="12">
    <source>
        <dbReference type="EMBL" id="OIQ88815.1"/>
    </source>
</evidence>
<feature type="domain" description="Porin" evidence="11">
    <location>
        <begin position="7"/>
        <end position="343"/>
    </location>
</feature>
<keyword evidence="4" id="KW-1134">Transmembrane beta strand</keyword>
<keyword evidence="10" id="KW-0998">Cell outer membrane</keyword>
<dbReference type="PANTHER" id="PTHR34501">
    <property type="entry name" value="PROTEIN YDDL-RELATED"/>
    <property type="match status" value="1"/>
</dbReference>
<keyword evidence="9" id="KW-0472">Membrane</keyword>
<dbReference type="GO" id="GO:0046930">
    <property type="term" value="C:pore complex"/>
    <property type="evidence" value="ECO:0007669"/>
    <property type="project" value="UniProtKB-KW"/>
</dbReference>
<organism evidence="12">
    <name type="scientific">mine drainage metagenome</name>
    <dbReference type="NCBI Taxonomy" id="410659"/>
    <lineage>
        <taxon>unclassified sequences</taxon>
        <taxon>metagenomes</taxon>
        <taxon>ecological metagenomes</taxon>
    </lineage>
</organism>
<dbReference type="SUPFAM" id="SSF56935">
    <property type="entry name" value="Porins"/>
    <property type="match status" value="1"/>
</dbReference>
<evidence type="ECO:0000259" key="11">
    <source>
        <dbReference type="Pfam" id="PF13609"/>
    </source>
</evidence>
<dbReference type="InterPro" id="IPR033900">
    <property type="entry name" value="Gram_neg_porin_domain"/>
</dbReference>
<keyword evidence="6" id="KW-0732">Signal</keyword>
<evidence type="ECO:0000256" key="2">
    <source>
        <dbReference type="ARBA" id="ARBA00011233"/>
    </source>
</evidence>
<gene>
    <name evidence="12" type="ORF">GALL_292880</name>
</gene>
<dbReference type="Gene3D" id="2.40.160.10">
    <property type="entry name" value="Porin"/>
    <property type="match status" value="1"/>
</dbReference>
<keyword evidence="3" id="KW-0813">Transport</keyword>
<accession>A0A1J5R9V0</accession>